<protein>
    <submittedName>
        <fullName evidence="1">Uncharacterized protein</fullName>
    </submittedName>
</protein>
<comment type="caution">
    <text evidence="1">The sequence shown here is derived from an EMBL/GenBank/DDBJ whole genome shotgun (WGS) entry which is preliminary data.</text>
</comment>
<reference evidence="2" key="1">
    <citation type="journal article" date="2022" name="Mol. Ecol. Resour.">
        <title>The genomes of chicory, endive, great burdock and yacon provide insights into Asteraceae palaeo-polyploidization history and plant inulin production.</title>
        <authorList>
            <person name="Fan W."/>
            <person name="Wang S."/>
            <person name="Wang H."/>
            <person name="Wang A."/>
            <person name="Jiang F."/>
            <person name="Liu H."/>
            <person name="Zhao H."/>
            <person name="Xu D."/>
            <person name="Zhang Y."/>
        </authorList>
    </citation>
    <scope>NUCLEOTIDE SEQUENCE [LARGE SCALE GENOMIC DNA]</scope>
    <source>
        <strain evidence="2">cv. Yunnan</strain>
    </source>
</reference>
<name>A0ACB9ESK9_9ASTR</name>
<dbReference type="EMBL" id="CM042034">
    <property type="protein sequence ID" value="KAI3761839.1"/>
    <property type="molecule type" value="Genomic_DNA"/>
</dbReference>
<evidence type="ECO:0000313" key="2">
    <source>
        <dbReference type="Proteomes" id="UP001056120"/>
    </source>
</evidence>
<keyword evidence="2" id="KW-1185">Reference proteome</keyword>
<accession>A0ACB9ESK9</accession>
<dbReference type="Proteomes" id="UP001056120">
    <property type="component" value="Linkage Group LG17"/>
</dbReference>
<gene>
    <name evidence="1" type="ORF">L1987_52261</name>
</gene>
<evidence type="ECO:0000313" key="1">
    <source>
        <dbReference type="EMBL" id="KAI3761839.1"/>
    </source>
</evidence>
<organism evidence="1 2">
    <name type="scientific">Smallanthus sonchifolius</name>
    <dbReference type="NCBI Taxonomy" id="185202"/>
    <lineage>
        <taxon>Eukaryota</taxon>
        <taxon>Viridiplantae</taxon>
        <taxon>Streptophyta</taxon>
        <taxon>Embryophyta</taxon>
        <taxon>Tracheophyta</taxon>
        <taxon>Spermatophyta</taxon>
        <taxon>Magnoliopsida</taxon>
        <taxon>eudicotyledons</taxon>
        <taxon>Gunneridae</taxon>
        <taxon>Pentapetalae</taxon>
        <taxon>asterids</taxon>
        <taxon>campanulids</taxon>
        <taxon>Asterales</taxon>
        <taxon>Asteraceae</taxon>
        <taxon>Asteroideae</taxon>
        <taxon>Heliantheae alliance</taxon>
        <taxon>Millerieae</taxon>
        <taxon>Smallanthus</taxon>
    </lineage>
</organism>
<sequence>MPMTPSPAVWGALLVACKVHGNIDMGEKIGKLLIELDPKNGGRYALLSNIYAKAGRWDDVEKLRALMKENGVKTTTGRSTIDLDGIIHEFKIEDSDHPRAREIYAMVEEMMVKLELEGYVPKTSEVLFDIEEDEKETTLWRHSEKLAIAFGLIITSTGTPIRVTKNLRMCEDCHSVIKLVSCVYKRDIVVRDWLRFHHFRNGKIKEENDGLKERDSGLKELQIKEQV</sequence>
<reference evidence="1 2" key="2">
    <citation type="journal article" date="2022" name="Mol. Ecol. Resour.">
        <title>The genomes of chicory, endive, great burdock and yacon provide insights into Asteraceae paleo-polyploidization history and plant inulin production.</title>
        <authorList>
            <person name="Fan W."/>
            <person name="Wang S."/>
            <person name="Wang H."/>
            <person name="Wang A."/>
            <person name="Jiang F."/>
            <person name="Liu H."/>
            <person name="Zhao H."/>
            <person name="Xu D."/>
            <person name="Zhang Y."/>
        </authorList>
    </citation>
    <scope>NUCLEOTIDE SEQUENCE [LARGE SCALE GENOMIC DNA]</scope>
    <source>
        <strain evidence="2">cv. Yunnan</strain>
        <tissue evidence="1">Leaves</tissue>
    </source>
</reference>
<proteinExistence type="predicted"/>